<accession>A0A0C1YDE2</accession>
<dbReference type="AlphaFoldDB" id="A0A0C1YDE2"/>
<dbReference type="PROSITE" id="PS51257">
    <property type="entry name" value="PROKAR_LIPOPROTEIN"/>
    <property type="match status" value="1"/>
</dbReference>
<reference evidence="2" key="2">
    <citation type="journal article" date="2015" name="Genome Announc.">
        <title>Draft Genome Sequence of Filamentous Marine Cyanobacterium Lyngbya confervoides Strain BDU141951.</title>
        <authorList>
            <person name="Chandrababunaidu M.M."/>
            <person name="Sen D."/>
            <person name="Tripathy S."/>
        </authorList>
    </citation>
    <scope>NUCLEOTIDE SEQUENCE</scope>
    <source>
        <strain evidence="2">BDU141951</strain>
    </source>
</reference>
<dbReference type="EMBL" id="JTHE02000002">
    <property type="protein sequence ID" value="NEV65554.1"/>
    <property type="molecule type" value="Genomic_DNA"/>
</dbReference>
<evidence type="ECO:0000256" key="1">
    <source>
        <dbReference type="SAM" id="MobiDB-lite"/>
    </source>
</evidence>
<feature type="region of interest" description="Disordered" evidence="1">
    <location>
        <begin position="179"/>
        <end position="215"/>
    </location>
</feature>
<protein>
    <submittedName>
        <fullName evidence="2">Uncharacterized protein</fullName>
    </submittedName>
</protein>
<feature type="compositionally biased region" description="Polar residues" evidence="1">
    <location>
        <begin position="191"/>
        <end position="215"/>
    </location>
</feature>
<evidence type="ECO:0000313" key="2">
    <source>
        <dbReference type="EMBL" id="NEV65554.1"/>
    </source>
</evidence>
<proteinExistence type="predicted"/>
<name>A0A0C1YDE2_9CYAN</name>
<comment type="caution">
    <text evidence="2">The sequence shown here is derived from an EMBL/GenBank/DDBJ whole genome shotgun (WGS) entry which is preliminary data.</text>
</comment>
<gene>
    <name evidence="2" type="ORF">QQ91_000300</name>
</gene>
<organism evidence="2">
    <name type="scientific">Lyngbya confervoides BDU141951</name>
    <dbReference type="NCBI Taxonomy" id="1574623"/>
    <lineage>
        <taxon>Bacteria</taxon>
        <taxon>Bacillati</taxon>
        <taxon>Cyanobacteriota</taxon>
        <taxon>Cyanophyceae</taxon>
        <taxon>Oscillatoriophycideae</taxon>
        <taxon>Oscillatoriales</taxon>
        <taxon>Microcoleaceae</taxon>
        <taxon>Lyngbya</taxon>
    </lineage>
</organism>
<reference evidence="2" key="1">
    <citation type="submission" date="2014-11" db="EMBL/GenBank/DDBJ databases">
        <authorList>
            <person name="Malar M.C."/>
            <person name="Sen D."/>
            <person name="Tripathy S."/>
        </authorList>
    </citation>
    <scope>NUCLEOTIDE SEQUENCE</scope>
    <source>
        <strain evidence="2">BDU141951</strain>
    </source>
</reference>
<reference evidence="2" key="3">
    <citation type="submission" date="2020-02" db="EMBL/GenBank/DDBJ databases">
        <authorList>
            <person name="Sarangi A.N."/>
            <person name="Ghosh S."/>
            <person name="Mukherjee M."/>
            <person name="Tripathy S."/>
        </authorList>
    </citation>
    <scope>NUCLEOTIDE SEQUENCE</scope>
    <source>
        <strain evidence="2">BDU141951</strain>
    </source>
</reference>
<sequence>MRSMMRGIVLLGGGLALTGCFNRLDTIAIQQEIEAEIESQSRRLSLAEVRCPTNIPKQAGAYFRCVGYLRPEGEFTINVVQQDAQGSIEWDVPSSAVILNLAKVEDQIQQDFAQAFAKRANIDCGALYRLNQPGAEFECEVVGGVVLDAEQITTVVVQVDPDGNLNWYEMREAIAPVTNVANPSAEDSPDATGNSQPAANDRTAPSASANNAETQ</sequence>